<comment type="similarity">
    <text evidence="2">Belongs to the glycosyl hydrolase 51 family.</text>
</comment>
<dbReference type="InterPro" id="IPR055235">
    <property type="entry name" value="ASD1_cat"/>
</dbReference>
<dbReference type="InterPro" id="IPR017853">
    <property type="entry name" value="GH"/>
</dbReference>
<dbReference type="Gene3D" id="2.60.40.1180">
    <property type="entry name" value="Golgi alpha-mannosidase II"/>
    <property type="match status" value="1"/>
</dbReference>
<evidence type="ECO:0000256" key="5">
    <source>
        <dbReference type="ARBA" id="ARBA00022801"/>
    </source>
</evidence>
<dbReference type="SUPFAM" id="SSF51445">
    <property type="entry name" value="(Trans)glycosidases"/>
    <property type="match status" value="1"/>
</dbReference>
<dbReference type="PANTHER" id="PTHR31776:SF0">
    <property type="entry name" value="ALPHA-L-ARABINOFURANOSIDASE 1"/>
    <property type="match status" value="1"/>
</dbReference>
<keyword evidence="4 7" id="KW-0732">Signal</keyword>
<protein>
    <recommendedName>
        <fullName evidence="3">non-reducing end alpha-L-arabinofuranosidase</fullName>
        <ecNumber evidence="3">3.2.1.55</ecNumber>
    </recommendedName>
</protein>
<evidence type="ECO:0000256" key="7">
    <source>
        <dbReference type="SAM" id="SignalP"/>
    </source>
</evidence>
<feature type="chain" id="PRO_5003189354" description="non-reducing end alpha-L-arabinofuranosidase" evidence="7">
    <location>
        <begin position="20"/>
        <end position="830"/>
    </location>
</feature>
<dbReference type="AlphaFoldDB" id="E4T1Z6"/>
<dbReference type="eggNOG" id="COG3534">
    <property type="taxonomic scope" value="Bacteria"/>
</dbReference>
<feature type="signal peptide" evidence="7">
    <location>
        <begin position="1"/>
        <end position="19"/>
    </location>
</feature>
<evidence type="ECO:0000256" key="2">
    <source>
        <dbReference type="ARBA" id="ARBA00007186"/>
    </source>
</evidence>
<dbReference type="Pfam" id="PF06964">
    <property type="entry name" value="Alpha-L-AF_C"/>
    <property type="match status" value="1"/>
</dbReference>
<dbReference type="SMART" id="SM00813">
    <property type="entry name" value="Alpha-L-AF_C"/>
    <property type="match status" value="1"/>
</dbReference>
<accession>E4T1Z6</accession>
<dbReference type="HOGENOM" id="CLU_341565_0_0_10"/>
<dbReference type="InterPro" id="IPR013780">
    <property type="entry name" value="Glyco_hydro_b"/>
</dbReference>
<reference key="1">
    <citation type="submission" date="2010-11" db="EMBL/GenBank/DDBJ databases">
        <title>The complete genome of Paludibacter propionicigenes DSM 17365.</title>
        <authorList>
            <consortium name="US DOE Joint Genome Institute (JGI-PGF)"/>
            <person name="Lucas S."/>
            <person name="Copeland A."/>
            <person name="Lapidus A."/>
            <person name="Bruce D."/>
            <person name="Goodwin L."/>
            <person name="Pitluck S."/>
            <person name="Kyrpides N."/>
            <person name="Mavromatis K."/>
            <person name="Ivanova N."/>
            <person name="Munk A.C."/>
            <person name="Brettin T."/>
            <person name="Detter J.C."/>
            <person name="Han C."/>
            <person name="Tapia R."/>
            <person name="Land M."/>
            <person name="Hauser L."/>
            <person name="Markowitz V."/>
            <person name="Cheng J.-F."/>
            <person name="Hugenholtz P."/>
            <person name="Woyke T."/>
            <person name="Wu D."/>
            <person name="Gronow S."/>
            <person name="Wellnitz S."/>
            <person name="Brambilla E."/>
            <person name="Klenk H.-P."/>
            <person name="Eisen J.A."/>
        </authorList>
    </citation>
    <scope>NUCLEOTIDE SEQUENCE</scope>
    <source>
        <strain>WB4</strain>
    </source>
</reference>
<dbReference type="GO" id="GO:0046373">
    <property type="term" value="P:L-arabinose metabolic process"/>
    <property type="evidence" value="ECO:0007669"/>
    <property type="project" value="InterPro"/>
</dbReference>
<dbReference type="OrthoDB" id="9758333at2"/>
<keyword evidence="6" id="KW-0325">Glycoprotein</keyword>
<evidence type="ECO:0000256" key="6">
    <source>
        <dbReference type="ARBA" id="ARBA00023180"/>
    </source>
</evidence>
<evidence type="ECO:0000256" key="3">
    <source>
        <dbReference type="ARBA" id="ARBA00012670"/>
    </source>
</evidence>
<dbReference type="KEGG" id="ppn:Palpr_0584"/>
<dbReference type="InterPro" id="IPR008979">
    <property type="entry name" value="Galactose-bd-like_sf"/>
</dbReference>
<dbReference type="GO" id="GO:0046556">
    <property type="term" value="F:alpha-L-arabinofuranosidase activity"/>
    <property type="evidence" value="ECO:0007669"/>
    <property type="project" value="UniProtKB-EC"/>
</dbReference>
<dbReference type="EMBL" id="CP002345">
    <property type="protein sequence ID" value="ADQ78740.1"/>
    <property type="molecule type" value="Genomic_DNA"/>
</dbReference>
<dbReference type="InterPro" id="IPR051563">
    <property type="entry name" value="Glycosyl_Hydrolase_51"/>
</dbReference>
<dbReference type="PANTHER" id="PTHR31776">
    <property type="entry name" value="ALPHA-L-ARABINOFURANOSIDASE 1"/>
    <property type="match status" value="1"/>
</dbReference>
<comment type="catalytic activity">
    <reaction evidence="1">
        <text>Hydrolysis of terminal non-reducing alpha-L-arabinofuranoside residues in alpha-L-arabinosides.</text>
        <dbReference type="EC" id="3.2.1.55"/>
    </reaction>
</comment>
<name>E4T1Z6_PALPW</name>
<dbReference type="RefSeq" id="WP_013444109.1">
    <property type="nucleotide sequence ID" value="NC_014734.1"/>
</dbReference>
<dbReference type="Gene3D" id="3.20.20.80">
    <property type="entry name" value="Glycosidases"/>
    <property type="match status" value="1"/>
</dbReference>
<dbReference type="CAZy" id="GH51">
    <property type="family name" value="Glycoside Hydrolase Family 51"/>
</dbReference>
<dbReference type="Proteomes" id="UP000008718">
    <property type="component" value="Chromosome"/>
</dbReference>
<dbReference type="EC" id="3.2.1.55" evidence="3"/>
<evidence type="ECO:0000256" key="4">
    <source>
        <dbReference type="ARBA" id="ARBA00022729"/>
    </source>
</evidence>
<dbReference type="Gene3D" id="2.60.120.560">
    <property type="entry name" value="Exo-inulinase, domain 1"/>
    <property type="match status" value="1"/>
</dbReference>
<proteinExistence type="inferred from homology"/>
<sequence length="830" mass="92433">MSKHFVIAFVLTVCSASYAQQAQKVNINVKSRTPSGTIDTKIYGQLFEHIYFSADGGLWGEMIAERSFEPEQYPGISPREGFFDGWYADDSEILHSPTLFEQPIPLTSVETDQYVLTADVKWRAYKLARHMWSGGYADMRVEFKNISDGLKYRFRLHDPQYEPANPRNPQPVAKEATFAIEKQSVTERQGRDGKPMKVNTWEVVASTPVKPGQIDKAEAWHNLFIAVSGKQVSVKWDEQTVLTYNGLEGNAKKNDIVLGVNYTEAQYKNIQVSSLDRFLVYMTGLPEVVVNPAVAPQWKSFGKAEFSMEKGNAVNMAYSQRIKAGAETAGVTQGPFSIKKGEKYVGSIWAKGDGAAELSIAFTANGQNKAVQVLGKPGAEWKKYEFVLDAGEYTGDAELAIGAKGGTLQVDQVSMMPKTGIDLGGFRPDIYKAVKELGPTNMRWPGGGYAAQYSWKWGVGPQEARVRWPHYMWMNYDQNSFGTDEFIQLCRQINSEPVMVVRIGFDRPASEHAEILQEACDWVAYCNEPATGKWGSKRAANGHPEPYNIKYWEIDNEMWEFGLDNYEAAVREFSTAMRKVDPGIKIIVCGGFDDNDKAMINRSGTYFDYISLHHYENPNGYANGPTKLAEQYKKYADIIAKSPNPKIKLYISEWNLSSIDWRTGLFAGGFLNVCESQPVVEMGAAALFIRRTDAPAWNNAFINFDYKGLFVAPNYLVTKLWHDNFSKNRLAFTGETGDLNISTTLSENSQKVIVKIVNPTDKPYELTVTGDWKKLTGAGYEYLAPGSLTAANSMEAPNAVAVKKQNVVPVGAKVTITLAPLSAGVLNLTK</sequence>
<dbReference type="Pfam" id="PF22848">
    <property type="entry name" value="ASD1_dom"/>
    <property type="match status" value="1"/>
</dbReference>
<evidence type="ECO:0000259" key="8">
    <source>
        <dbReference type="SMART" id="SM00813"/>
    </source>
</evidence>
<evidence type="ECO:0000313" key="9">
    <source>
        <dbReference type="EMBL" id="ADQ78740.1"/>
    </source>
</evidence>
<dbReference type="SUPFAM" id="SSF49785">
    <property type="entry name" value="Galactose-binding domain-like"/>
    <property type="match status" value="1"/>
</dbReference>
<dbReference type="InterPro" id="IPR010720">
    <property type="entry name" value="Alpha-L-AF_C"/>
</dbReference>
<evidence type="ECO:0000256" key="1">
    <source>
        <dbReference type="ARBA" id="ARBA00001462"/>
    </source>
</evidence>
<organism evidence="9 10">
    <name type="scientific">Paludibacter propionicigenes (strain DSM 17365 / JCM 13257 / WB4)</name>
    <dbReference type="NCBI Taxonomy" id="694427"/>
    <lineage>
        <taxon>Bacteria</taxon>
        <taxon>Pseudomonadati</taxon>
        <taxon>Bacteroidota</taxon>
        <taxon>Bacteroidia</taxon>
        <taxon>Bacteroidales</taxon>
        <taxon>Paludibacteraceae</taxon>
        <taxon>Paludibacter</taxon>
    </lineage>
</organism>
<feature type="domain" description="Alpha-L-arabinofuranosidase C-terminal" evidence="8">
    <location>
        <begin position="652"/>
        <end position="822"/>
    </location>
</feature>
<dbReference type="SUPFAM" id="SSF51011">
    <property type="entry name" value="Glycosyl hydrolase domain"/>
    <property type="match status" value="1"/>
</dbReference>
<keyword evidence="10" id="KW-1185">Reference proteome</keyword>
<gene>
    <name evidence="9" type="ordered locus">Palpr_0584</name>
</gene>
<dbReference type="Gene3D" id="2.60.120.260">
    <property type="entry name" value="Galactose-binding domain-like"/>
    <property type="match status" value="1"/>
</dbReference>
<evidence type="ECO:0000313" key="10">
    <source>
        <dbReference type="Proteomes" id="UP000008718"/>
    </source>
</evidence>
<keyword evidence="5" id="KW-0378">Hydrolase</keyword>
<reference evidence="9 10" key="2">
    <citation type="journal article" date="2011" name="Stand. Genomic Sci.">
        <title>Complete genome sequence of Paludibacter propionicigenes type strain (WB4).</title>
        <authorList>
            <person name="Gronow S."/>
            <person name="Munk C."/>
            <person name="Lapidus A."/>
            <person name="Nolan M."/>
            <person name="Lucas S."/>
            <person name="Hammon N."/>
            <person name="Deshpande S."/>
            <person name="Cheng J.F."/>
            <person name="Tapia R."/>
            <person name="Han C."/>
            <person name="Goodwin L."/>
            <person name="Pitluck S."/>
            <person name="Liolios K."/>
            <person name="Ivanova N."/>
            <person name="Mavromatis K."/>
            <person name="Mikhailova N."/>
            <person name="Pati A."/>
            <person name="Chen A."/>
            <person name="Palaniappan K."/>
            <person name="Land M."/>
            <person name="Hauser L."/>
            <person name="Chang Y.J."/>
            <person name="Jeffries C.D."/>
            <person name="Brambilla E."/>
            <person name="Rohde M."/>
            <person name="Goker M."/>
            <person name="Detter J.C."/>
            <person name="Woyke T."/>
            <person name="Bristow J."/>
            <person name="Eisen J.A."/>
            <person name="Markowitz V."/>
            <person name="Hugenholtz P."/>
            <person name="Kyrpides N.C."/>
            <person name="Klenk H.P."/>
        </authorList>
    </citation>
    <scope>NUCLEOTIDE SEQUENCE [LARGE SCALE GENOMIC DNA]</scope>
    <source>
        <strain evidence="10">DSM 17365 / JCM 13257 / WB4</strain>
    </source>
</reference>
<dbReference type="STRING" id="694427.Palpr_0584"/>